<dbReference type="AlphaFoldDB" id="A0A250J7T7"/>
<dbReference type="EMBL" id="CP022098">
    <property type="protein sequence ID" value="ATB39532.1"/>
    <property type="molecule type" value="Genomic_DNA"/>
</dbReference>
<evidence type="ECO:0000313" key="3">
    <source>
        <dbReference type="Proteomes" id="UP000217257"/>
    </source>
</evidence>
<protein>
    <submittedName>
        <fullName evidence="2">Uncharacterized protein</fullName>
    </submittedName>
</protein>
<reference evidence="2 3" key="1">
    <citation type="submission" date="2017-06" db="EMBL/GenBank/DDBJ databases">
        <title>Sequencing and comparative analysis of myxobacterial genomes.</title>
        <authorList>
            <person name="Rupp O."/>
            <person name="Goesmann A."/>
            <person name="Sogaard-Andersen L."/>
        </authorList>
    </citation>
    <scope>NUCLEOTIDE SEQUENCE [LARGE SCALE GENOMIC DNA]</scope>
    <source>
        <strain evidence="2 3">DSM 52655</strain>
    </source>
</reference>
<evidence type="ECO:0000256" key="1">
    <source>
        <dbReference type="SAM" id="MobiDB-lite"/>
    </source>
</evidence>
<dbReference type="Proteomes" id="UP000217257">
    <property type="component" value="Chromosome"/>
</dbReference>
<gene>
    <name evidence="2" type="ORF">CYFUS_004976</name>
</gene>
<feature type="region of interest" description="Disordered" evidence="1">
    <location>
        <begin position="370"/>
        <end position="389"/>
    </location>
</feature>
<sequence length="400" mass="42671">MNALVLLLFLTGCAAQPFMGGAPWHGQNGAWAGQQPVDVDFELPTPQRAEELRQRGVQLPRLSTEAAHPRAHRDFVEHRVTAVGFGLTAGGYLLYCEGLPLPVLVPESHVDLGLTSTEPLNPSIYPDRDTALTDMAASASSSGHARYAYYRGAGGALIVPTLFSPATTPRVARLMLEVREHLGETVQSELKVMLLTLTGTRVLQGVFSRVVRMDSGPALRPSARKEALGGEAPTSRTPVTRAAAPASDTASASAVPAPTTATSAPAPSRGLVQALAGNNPTPPVAPSSRLPQDVASSPKVPRLRKPNRPIGPSPSQNAQLQVDIEYLDTIGATNIRVNQQQITARNAQRVGVNRPDLQFDYNGRRYHVEYDTPASSRGPGHQSRTTSNDPNAEIILLIVP</sequence>
<feature type="compositionally biased region" description="Low complexity" evidence="1">
    <location>
        <begin position="240"/>
        <end position="268"/>
    </location>
</feature>
<accession>A0A250J7T7</accession>
<feature type="region of interest" description="Disordered" evidence="1">
    <location>
        <begin position="218"/>
        <end position="317"/>
    </location>
</feature>
<proteinExistence type="predicted"/>
<name>A0A250J7T7_9BACT</name>
<evidence type="ECO:0000313" key="2">
    <source>
        <dbReference type="EMBL" id="ATB39532.1"/>
    </source>
</evidence>
<organism evidence="2 3">
    <name type="scientific">Cystobacter fuscus</name>
    <dbReference type="NCBI Taxonomy" id="43"/>
    <lineage>
        <taxon>Bacteria</taxon>
        <taxon>Pseudomonadati</taxon>
        <taxon>Myxococcota</taxon>
        <taxon>Myxococcia</taxon>
        <taxon>Myxococcales</taxon>
        <taxon>Cystobacterineae</taxon>
        <taxon>Archangiaceae</taxon>
        <taxon>Cystobacter</taxon>
    </lineage>
</organism>
<dbReference type="KEGG" id="cfus:CYFUS_004976"/>